<evidence type="ECO:0000259" key="1">
    <source>
        <dbReference type="PROSITE" id="PS50835"/>
    </source>
</evidence>
<dbReference type="Gene3D" id="2.60.40.10">
    <property type="entry name" value="Immunoglobulins"/>
    <property type="match status" value="1"/>
</dbReference>
<dbReference type="Proteomes" id="UP001153709">
    <property type="component" value="Chromosome 7"/>
</dbReference>
<dbReference type="InterPro" id="IPR036179">
    <property type="entry name" value="Ig-like_dom_sf"/>
</dbReference>
<accession>A0A9N9T860</accession>
<dbReference type="PROSITE" id="PS50835">
    <property type="entry name" value="IG_LIKE"/>
    <property type="match status" value="1"/>
</dbReference>
<dbReference type="InterPro" id="IPR007110">
    <property type="entry name" value="Ig-like_dom"/>
</dbReference>
<evidence type="ECO:0000313" key="3">
    <source>
        <dbReference type="Proteomes" id="UP001153709"/>
    </source>
</evidence>
<dbReference type="AlphaFoldDB" id="A0A9N9T860"/>
<sequence length="142" mass="15828">MKNISSDEDEQVQQKLCEAKKCAKYGRLSDASKKIRAMSDIEDAPICVQDREELYGALKQETVILRCSVDAHPPVVAFHWTFNNSGDQSDVSPDKFTSEVTSSRLNYTPATDLDYGTLLCYGENEIGRQKDPCVFQVVVAGE</sequence>
<protein>
    <recommendedName>
        <fullName evidence="1">Ig-like domain-containing protein</fullName>
    </recommendedName>
</protein>
<proteinExistence type="predicted"/>
<feature type="domain" description="Ig-like" evidence="1">
    <location>
        <begin position="45"/>
        <end position="120"/>
    </location>
</feature>
<gene>
    <name evidence="2" type="ORF">DIABBA_LOCUS10549</name>
</gene>
<dbReference type="SUPFAM" id="SSF48726">
    <property type="entry name" value="Immunoglobulin"/>
    <property type="match status" value="1"/>
</dbReference>
<dbReference type="EMBL" id="OU898282">
    <property type="protein sequence ID" value="CAG9837581.1"/>
    <property type="molecule type" value="Genomic_DNA"/>
</dbReference>
<keyword evidence="3" id="KW-1185">Reference proteome</keyword>
<dbReference type="Pfam" id="PF13927">
    <property type="entry name" value="Ig_3"/>
    <property type="match status" value="1"/>
</dbReference>
<name>A0A9N9T860_DIABA</name>
<evidence type="ECO:0000313" key="2">
    <source>
        <dbReference type="EMBL" id="CAG9837581.1"/>
    </source>
</evidence>
<dbReference type="InterPro" id="IPR013783">
    <property type="entry name" value="Ig-like_fold"/>
</dbReference>
<reference evidence="2" key="1">
    <citation type="submission" date="2022-01" db="EMBL/GenBank/DDBJ databases">
        <authorList>
            <person name="King R."/>
        </authorList>
    </citation>
    <scope>NUCLEOTIDE SEQUENCE</scope>
</reference>
<dbReference type="OrthoDB" id="6431884at2759"/>
<dbReference type="PANTHER" id="PTHR23278">
    <property type="entry name" value="SIDESTEP PROTEIN"/>
    <property type="match status" value="1"/>
</dbReference>
<organism evidence="2 3">
    <name type="scientific">Diabrotica balteata</name>
    <name type="common">Banded cucumber beetle</name>
    <dbReference type="NCBI Taxonomy" id="107213"/>
    <lineage>
        <taxon>Eukaryota</taxon>
        <taxon>Metazoa</taxon>
        <taxon>Ecdysozoa</taxon>
        <taxon>Arthropoda</taxon>
        <taxon>Hexapoda</taxon>
        <taxon>Insecta</taxon>
        <taxon>Pterygota</taxon>
        <taxon>Neoptera</taxon>
        <taxon>Endopterygota</taxon>
        <taxon>Coleoptera</taxon>
        <taxon>Polyphaga</taxon>
        <taxon>Cucujiformia</taxon>
        <taxon>Chrysomeloidea</taxon>
        <taxon>Chrysomelidae</taxon>
        <taxon>Galerucinae</taxon>
        <taxon>Diabroticina</taxon>
        <taxon>Diabroticites</taxon>
        <taxon>Diabrotica</taxon>
    </lineage>
</organism>
<dbReference type="PANTHER" id="PTHR23278:SF28">
    <property type="entry name" value="SIDESTEP IV, ISOFORM C"/>
    <property type="match status" value="1"/>
</dbReference>